<comment type="caution">
    <text evidence="1">The sequence shown here is derived from an EMBL/GenBank/DDBJ whole genome shotgun (WGS) entry which is preliminary data.</text>
</comment>
<accession>A0A402SXK1</accession>
<dbReference type="AlphaFoldDB" id="A0A402SXK1"/>
<organism evidence="1">
    <name type="scientific">Salmonella enterica</name>
    <name type="common">Salmonella choleraesuis</name>
    <dbReference type="NCBI Taxonomy" id="28901"/>
    <lineage>
        <taxon>Bacteria</taxon>
        <taxon>Pseudomonadati</taxon>
        <taxon>Pseudomonadota</taxon>
        <taxon>Gammaproteobacteria</taxon>
        <taxon>Enterobacterales</taxon>
        <taxon>Enterobacteriaceae</taxon>
        <taxon>Salmonella</taxon>
    </lineage>
</organism>
<sequence length="226" mass="26201">MPKYYIYTKSSSATSTHPLKVVTEIAIKSFLSKAIFQFQAKVRETVESPSGNLLLVYFETNPCYPYEDSNRLILLDISSRVQLFSISEFRYYNASFSFNEDETLIVCSTKVCDLYINFDGKIVNKNDYYIQCIEKGMQINKFIINKFIKIKGNTHENRRKIINAIDSSITNEVYGNPKIVSEFLRIKSDYLEMNGEYSLALNCCLESIKYDSKSPVKNRVKRLLQK</sequence>
<reference evidence="1" key="1">
    <citation type="submission" date="2018-07" db="EMBL/GenBank/DDBJ databases">
        <authorList>
            <consortium name="GenomeTrakr network: Whole genome sequencing for foodborne pathogen traceback"/>
        </authorList>
    </citation>
    <scope>NUCLEOTIDE SEQUENCE [LARGE SCALE GENOMIC DNA]</scope>
    <source>
        <strain evidence="1">CFSAN034452</strain>
    </source>
</reference>
<proteinExistence type="predicted"/>
<evidence type="ECO:0000313" key="1">
    <source>
        <dbReference type="EMBL" id="MIT47207.1"/>
    </source>
</evidence>
<protein>
    <submittedName>
        <fullName evidence="1">Uncharacterized protein</fullName>
    </submittedName>
</protein>
<dbReference type="EMBL" id="RSTW01000072">
    <property type="protein sequence ID" value="MIT47207.1"/>
    <property type="molecule type" value="Genomic_DNA"/>
</dbReference>
<dbReference type="Proteomes" id="UP000885418">
    <property type="component" value="Unassembled WGS sequence"/>
</dbReference>
<gene>
    <name evidence="1" type="ORF">ATQ15_27630</name>
</gene>
<name>A0A402SXK1_SALER</name>